<reference evidence="1" key="1">
    <citation type="journal article" date="2020" name="Fungal Divers.">
        <title>Resolving the Mortierellaceae phylogeny through synthesis of multi-gene phylogenetics and phylogenomics.</title>
        <authorList>
            <person name="Vandepol N."/>
            <person name="Liber J."/>
            <person name="Desiro A."/>
            <person name="Na H."/>
            <person name="Kennedy M."/>
            <person name="Barry K."/>
            <person name="Grigoriev I.V."/>
            <person name="Miller A.N."/>
            <person name="O'Donnell K."/>
            <person name="Stajich J.E."/>
            <person name="Bonito G."/>
        </authorList>
    </citation>
    <scope>NUCLEOTIDE SEQUENCE</scope>
    <source>
        <strain evidence="1">MES-2147</strain>
    </source>
</reference>
<proteinExistence type="predicted"/>
<dbReference type="SUPFAM" id="SSF50965">
    <property type="entry name" value="Galactose oxidase, central domain"/>
    <property type="match status" value="1"/>
</dbReference>
<organism evidence="1 2">
    <name type="scientific">Modicella reniformis</name>
    <dbReference type="NCBI Taxonomy" id="1440133"/>
    <lineage>
        <taxon>Eukaryota</taxon>
        <taxon>Fungi</taxon>
        <taxon>Fungi incertae sedis</taxon>
        <taxon>Mucoromycota</taxon>
        <taxon>Mortierellomycotina</taxon>
        <taxon>Mortierellomycetes</taxon>
        <taxon>Mortierellales</taxon>
        <taxon>Mortierellaceae</taxon>
        <taxon>Modicella</taxon>
    </lineage>
</organism>
<dbReference type="Gene3D" id="2.120.10.80">
    <property type="entry name" value="Kelch-type beta propeller"/>
    <property type="match status" value="1"/>
</dbReference>
<protein>
    <submittedName>
        <fullName evidence="1">Uncharacterized protein</fullName>
    </submittedName>
</protein>
<accession>A0A9P6MM79</accession>
<evidence type="ECO:0000313" key="2">
    <source>
        <dbReference type="Proteomes" id="UP000749646"/>
    </source>
</evidence>
<evidence type="ECO:0000313" key="1">
    <source>
        <dbReference type="EMBL" id="KAG0007088.1"/>
    </source>
</evidence>
<dbReference type="InterPro" id="IPR011043">
    <property type="entry name" value="Gal_Oxase/kelch_b-propeller"/>
</dbReference>
<dbReference type="InterPro" id="IPR015915">
    <property type="entry name" value="Kelch-typ_b-propeller"/>
</dbReference>
<name>A0A9P6MM79_9FUNG</name>
<sequence>MDCINRKGLMDPETGSMYIPEVQEGIMARVNLTTKMYDKVPMPPRTHIIEGSDYSHAFAWSAAQRQLIMLEATLGQARPLNAYSYNAADGWKNISQAMRGQVPQTCSESCFVPAYGGSKMILFGGAELVNDTTIADIYVLDVANLTWTKGANIANKDRRQAAACGVSNSQFISWGGHKLELDDVPRSVPNSTLVVYNIKTNRWTSTYIAPPPGPTKPQNSATVTTSTTLPAITPAENSKNSSDNSSGLSIAVPILPCCEKFHQNQELGDILNKMTTLFSIPDCESLVTSLKGTLSFSSIPSA</sequence>
<dbReference type="EMBL" id="JAAAHW010000014">
    <property type="protein sequence ID" value="KAG0007088.1"/>
    <property type="molecule type" value="Genomic_DNA"/>
</dbReference>
<keyword evidence="2" id="KW-1185">Reference proteome</keyword>
<dbReference type="Proteomes" id="UP000749646">
    <property type="component" value="Unassembled WGS sequence"/>
</dbReference>
<dbReference type="AlphaFoldDB" id="A0A9P6MM79"/>
<comment type="caution">
    <text evidence="1">The sequence shown here is derived from an EMBL/GenBank/DDBJ whole genome shotgun (WGS) entry which is preliminary data.</text>
</comment>
<gene>
    <name evidence="1" type="ORF">BGZ65_008903</name>
</gene>
<dbReference type="OrthoDB" id="432528at2759"/>